<gene>
    <name evidence="3" type="ORF">EJ04DRAFT_511008</name>
</gene>
<keyword evidence="1" id="KW-1133">Transmembrane helix</keyword>
<dbReference type="OrthoDB" id="3438213at2759"/>
<evidence type="ECO:0000313" key="3">
    <source>
        <dbReference type="EMBL" id="KAF2736514.1"/>
    </source>
</evidence>
<protein>
    <submittedName>
        <fullName evidence="3">Uncharacterized protein</fullName>
    </submittedName>
</protein>
<feature type="signal peptide" evidence="2">
    <location>
        <begin position="1"/>
        <end position="22"/>
    </location>
</feature>
<dbReference type="AlphaFoldDB" id="A0A9P4V3C1"/>
<evidence type="ECO:0000256" key="2">
    <source>
        <dbReference type="SAM" id="SignalP"/>
    </source>
</evidence>
<proteinExistence type="predicted"/>
<dbReference type="EMBL" id="ML996124">
    <property type="protein sequence ID" value="KAF2736514.1"/>
    <property type="molecule type" value="Genomic_DNA"/>
</dbReference>
<reference evidence="3" key="1">
    <citation type="journal article" date="2020" name="Stud. Mycol.">
        <title>101 Dothideomycetes genomes: a test case for predicting lifestyles and emergence of pathogens.</title>
        <authorList>
            <person name="Haridas S."/>
            <person name="Albert R."/>
            <person name="Binder M."/>
            <person name="Bloem J."/>
            <person name="Labutti K."/>
            <person name="Salamov A."/>
            <person name="Andreopoulos B."/>
            <person name="Baker S."/>
            <person name="Barry K."/>
            <person name="Bills G."/>
            <person name="Bluhm B."/>
            <person name="Cannon C."/>
            <person name="Castanera R."/>
            <person name="Culley D."/>
            <person name="Daum C."/>
            <person name="Ezra D."/>
            <person name="Gonzalez J."/>
            <person name="Henrissat B."/>
            <person name="Kuo A."/>
            <person name="Liang C."/>
            <person name="Lipzen A."/>
            <person name="Lutzoni F."/>
            <person name="Magnuson J."/>
            <person name="Mondo S."/>
            <person name="Nolan M."/>
            <person name="Ohm R."/>
            <person name="Pangilinan J."/>
            <person name="Park H.-J."/>
            <person name="Ramirez L."/>
            <person name="Alfaro M."/>
            <person name="Sun H."/>
            <person name="Tritt A."/>
            <person name="Yoshinaga Y."/>
            <person name="Zwiers L.-H."/>
            <person name="Turgeon B."/>
            <person name="Goodwin S."/>
            <person name="Spatafora J."/>
            <person name="Crous P."/>
            <person name="Grigoriev I."/>
        </authorList>
    </citation>
    <scope>NUCLEOTIDE SEQUENCE</scope>
    <source>
        <strain evidence="3">CBS 125425</strain>
    </source>
</reference>
<organism evidence="3 4">
    <name type="scientific">Polyplosphaeria fusca</name>
    <dbReference type="NCBI Taxonomy" id="682080"/>
    <lineage>
        <taxon>Eukaryota</taxon>
        <taxon>Fungi</taxon>
        <taxon>Dikarya</taxon>
        <taxon>Ascomycota</taxon>
        <taxon>Pezizomycotina</taxon>
        <taxon>Dothideomycetes</taxon>
        <taxon>Pleosporomycetidae</taxon>
        <taxon>Pleosporales</taxon>
        <taxon>Tetraplosphaeriaceae</taxon>
        <taxon>Polyplosphaeria</taxon>
    </lineage>
</organism>
<accession>A0A9P4V3C1</accession>
<evidence type="ECO:0000313" key="4">
    <source>
        <dbReference type="Proteomes" id="UP000799444"/>
    </source>
</evidence>
<keyword evidence="1" id="KW-0472">Membrane</keyword>
<comment type="caution">
    <text evidence="3">The sequence shown here is derived from an EMBL/GenBank/DDBJ whole genome shotgun (WGS) entry which is preliminary data.</text>
</comment>
<keyword evidence="2" id="KW-0732">Signal</keyword>
<sequence>MHQSFFAKVLLLFTVFFTVGLAGPEMQVVRRQTGTPTDPTAPQCMDYSATANLSTIASNSTYRAAYMLLSPLGSMPNAKVLDAAKLKLPAMTMDQTLNAQCGNLTTVALQGAETNLTNNIVGPFTGVDTLPQGIYAGPAVVFIVSAVVIWFCLIWGFMP</sequence>
<evidence type="ECO:0000256" key="1">
    <source>
        <dbReference type="SAM" id="Phobius"/>
    </source>
</evidence>
<name>A0A9P4V3C1_9PLEO</name>
<dbReference type="Proteomes" id="UP000799444">
    <property type="component" value="Unassembled WGS sequence"/>
</dbReference>
<feature type="chain" id="PRO_5040226519" evidence="2">
    <location>
        <begin position="23"/>
        <end position="159"/>
    </location>
</feature>
<keyword evidence="1" id="KW-0812">Transmembrane</keyword>
<keyword evidence="4" id="KW-1185">Reference proteome</keyword>
<feature type="transmembrane region" description="Helical" evidence="1">
    <location>
        <begin position="135"/>
        <end position="158"/>
    </location>
</feature>